<dbReference type="EMBL" id="IACT01002127">
    <property type="protein sequence ID" value="LAC21427.1"/>
    <property type="molecule type" value="mRNA"/>
</dbReference>
<evidence type="ECO:0000256" key="2">
    <source>
        <dbReference type="ARBA" id="ARBA00004141"/>
    </source>
</evidence>
<dbReference type="PANTHER" id="PTHR45840">
    <property type="entry name" value="RHOMBOID-RELATED PROTEIN"/>
    <property type="match status" value="1"/>
</dbReference>
<evidence type="ECO:0000256" key="12">
    <source>
        <dbReference type="PIRSR" id="PIRSR037470-50"/>
    </source>
</evidence>
<keyword evidence="9 13" id="KW-1133">Transmembrane helix</keyword>
<dbReference type="AlphaFoldDB" id="A0A6A7FS57"/>
<dbReference type="GO" id="GO:0016020">
    <property type="term" value="C:membrane"/>
    <property type="evidence" value="ECO:0007669"/>
    <property type="project" value="UniProtKB-SubCell"/>
</dbReference>
<evidence type="ECO:0000256" key="9">
    <source>
        <dbReference type="ARBA" id="ARBA00022989"/>
    </source>
</evidence>
<feature type="transmembrane region" description="Helical" evidence="13">
    <location>
        <begin position="236"/>
        <end position="256"/>
    </location>
</feature>
<keyword evidence="8" id="KW-0720">Serine protease</keyword>
<keyword evidence="5" id="KW-0645">Protease</keyword>
<sequence length="305" mass="34314">MSGKRTRSFKCAVHQTDGEISSLTDFHVSTQQPPFFARMVRFIADEFLLEERDRKYYADHYKCWPPPLFLPIITLIQLLVFGYYTVVTGEMEITGPVPMDSPFIYRPDARQHVWRFMLYSLLHASWVHLAFNLLVQLLLGLPLEMIHGSSRIGAIYMAGVLAGSLGTSVFNSKVFLVGASGGVYALMSAHLANILLNYANMQFAVVRLVGIIFVASFDVAFAIYNQYAYVSSGLRVSYLAHVLGAMAGLIFGLVVLKNFSQSLHTQLYWWMAAGFYMACTAFAIIYNLAHQTYPYDGVLQLMDFS</sequence>
<accession>A0A6A7FS57</accession>
<evidence type="ECO:0000256" key="3">
    <source>
        <dbReference type="ARBA" id="ARBA00009045"/>
    </source>
</evidence>
<dbReference type="EC" id="3.4.21.105" evidence="4"/>
<evidence type="ECO:0000256" key="7">
    <source>
        <dbReference type="ARBA" id="ARBA00022801"/>
    </source>
</evidence>
<evidence type="ECO:0000256" key="6">
    <source>
        <dbReference type="ARBA" id="ARBA00022692"/>
    </source>
</evidence>
<comment type="subcellular location">
    <subcellularLocation>
        <location evidence="2">Membrane</location>
        <topology evidence="2">Multi-pass membrane protein</topology>
    </subcellularLocation>
</comment>
<feature type="active site" description="Nucleophile" evidence="12">
    <location>
        <position position="180"/>
    </location>
</feature>
<dbReference type="Pfam" id="PF01694">
    <property type="entry name" value="Rhomboid"/>
    <property type="match status" value="1"/>
</dbReference>
<dbReference type="FunFam" id="1.20.1540.10:FF:000007">
    <property type="entry name" value="Rhomboid like 2"/>
    <property type="match status" value="1"/>
</dbReference>
<evidence type="ECO:0000256" key="5">
    <source>
        <dbReference type="ARBA" id="ARBA00022670"/>
    </source>
</evidence>
<dbReference type="InterPro" id="IPR035952">
    <property type="entry name" value="Rhomboid-like_sf"/>
</dbReference>
<keyword evidence="6 13" id="KW-0812">Transmembrane</keyword>
<dbReference type="InterPro" id="IPR017213">
    <property type="entry name" value="Peptidase_S54_rhomboid_met"/>
</dbReference>
<evidence type="ECO:0000256" key="10">
    <source>
        <dbReference type="ARBA" id="ARBA00023136"/>
    </source>
</evidence>
<feature type="transmembrane region" description="Helical" evidence="13">
    <location>
        <begin position="176"/>
        <end position="196"/>
    </location>
</feature>
<name>A0A6A7FS57_9CRUS</name>
<evidence type="ECO:0000256" key="11">
    <source>
        <dbReference type="PIRNR" id="PIRNR037470"/>
    </source>
</evidence>
<evidence type="ECO:0000256" key="4">
    <source>
        <dbReference type="ARBA" id="ARBA00013039"/>
    </source>
</evidence>
<feature type="transmembrane region" description="Helical" evidence="13">
    <location>
        <begin position="268"/>
        <end position="289"/>
    </location>
</feature>
<evidence type="ECO:0000256" key="13">
    <source>
        <dbReference type="SAM" id="Phobius"/>
    </source>
</evidence>
<keyword evidence="7" id="KW-0378">Hydrolase</keyword>
<dbReference type="PIRSF" id="PIRSF037470">
    <property type="entry name" value="Rhomboid"/>
    <property type="match status" value="1"/>
</dbReference>
<dbReference type="GO" id="GO:0006508">
    <property type="term" value="P:proteolysis"/>
    <property type="evidence" value="ECO:0007669"/>
    <property type="project" value="UniProtKB-KW"/>
</dbReference>
<evidence type="ECO:0000256" key="1">
    <source>
        <dbReference type="ARBA" id="ARBA00000156"/>
    </source>
</evidence>
<dbReference type="Gene3D" id="1.20.1540.10">
    <property type="entry name" value="Rhomboid-like"/>
    <property type="match status" value="1"/>
</dbReference>
<evidence type="ECO:0000256" key="8">
    <source>
        <dbReference type="ARBA" id="ARBA00022825"/>
    </source>
</evidence>
<feature type="transmembrane region" description="Helical" evidence="13">
    <location>
        <begin position="203"/>
        <end position="224"/>
    </location>
</feature>
<feature type="domain" description="Peptidase S54 rhomboid" evidence="14">
    <location>
        <begin position="111"/>
        <end position="257"/>
    </location>
</feature>
<dbReference type="SUPFAM" id="SSF144091">
    <property type="entry name" value="Rhomboid-like"/>
    <property type="match status" value="1"/>
</dbReference>
<dbReference type="GO" id="GO:0004252">
    <property type="term" value="F:serine-type endopeptidase activity"/>
    <property type="evidence" value="ECO:0007669"/>
    <property type="project" value="UniProtKB-UniRule"/>
</dbReference>
<keyword evidence="10 13" id="KW-0472">Membrane</keyword>
<comment type="catalytic activity">
    <reaction evidence="1">
        <text>Cleaves type-1 transmembrane domains using a catalytic dyad composed of serine and histidine that are contributed by different transmembrane domains.</text>
        <dbReference type="EC" id="3.4.21.105"/>
    </reaction>
</comment>
<feature type="active site" evidence="12">
    <location>
        <position position="241"/>
    </location>
</feature>
<proteinExistence type="evidence at transcript level"/>
<reference evidence="15" key="1">
    <citation type="submission" date="2017-11" db="EMBL/GenBank/DDBJ databases">
        <title>The sensing device of the deep-sea amphipod.</title>
        <authorList>
            <person name="Kobayashi H."/>
            <person name="Nagahama T."/>
            <person name="Arai W."/>
            <person name="Sasagawa Y."/>
            <person name="Umeda M."/>
            <person name="Hayashi T."/>
            <person name="Nikaido I."/>
            <person name="Watanabe H."/>
            <person name="Oguri K."/>
            <person name="Kitazato H."/>
            <person name="Fujioka K."/>
            <person name="Kido Y."/>
            <person name="Takami H."/>
        </authorList>
    </citation>
    <scope>NUCLEOTIDE SEQUENCE</scope>
    <source>
        <tissue evidence="15">Whole body</tissue>
    </source>
</reference>
<comment type="similarity">
    <text evidence="3 11">Belongs to the peptidase S54 family.</text>
</comment>
<feature type="transmembrane region" description="Helical" evidence="13">
    <location>
        <begin position="153"/>
        <end position="170"/>
    </location>
</feature>
<dbReference type="PANTHER" id="PTHR45840:SF2">
    <property type="entry name" value="PROTEIN RHOMBOID-RELATED"/>
    <property type="match status" value="1"/>
</dbReference>
<feature type="transmembrane region" description="Helical" evidence="13">
    <location>
        <begin position="116"/>
        <end position="141"/>
    </location>
</feature>
<dbReference type="InterPro" id="IPR051739">
    <property type="entry name" value="Rhomboid_IM_Serine_Proteases"/>
</dbReference>
<organism evidence="15">
    <name type="scientific">Hirondellea gigas</name>
    <dbReference type="NCBI Taxonomy" id="1518452"/>
    <lineage>
        <taxon>Eukaryota</taxon>
        <taxon>Metazoa</taxon>
        <taxon>Ecdysozoa</taxon>
        <taxon>Arthropoda</taxon>
        <taxon>Crustacea</taxon>
        <taxon>Multicrustacea</taxon>
        <taxon>Malacostraca</taxon>
        <taxon>Eumalacostraca</taxon>
        <taxon>Peracarida</taxon>
        <taxon>Amphipoda</taxon>
        <taxon>Amphilochidea</taxon>
        <taxon>Lysianassida</taxon>
        <taxon>Lysianassidira</taxon>
        <taxon>Lysianassoidea</taxon>
        <taxon>Lysianassidae</taxon>
        <taxon>Hirondellea</taxon>
    </lineage>
</organism>
<protein>
    <recommendedName>
        <fullName evidence="4">rhomboid protease</fullName>
        <ecNumber evidence="4">3.4.21.105</ecNumber>
    </recommendedName>
</protein>
<dbReference type="InterPro" id="IPR022764">
    <property type="entry name" value="Peptidase_S54_rhomboid_dom"/>
</dbReference>
<evidence type="ECO:0000259" key="14">
    <source>
        <dbReference type="Pfam" id="PF01694"/>
    </source>
</evidence>
<evidence type="ECO:0000313" key="15">
    <source>
        <dbReference type="EMBL" id="LAC21427.1"/>
    </source>
</evidence>
<feature type="transmembrane region" description="Helical" evidence="13">
    <location>
        <begin position="68"/>
        <end position="86"/>
    </location>
</feature>